<feature type="domain" description="Endonuclease/exonuclease/phosphatase" evidence="1">
    <location>
        <begin position="33"/>
        <end position="150"/>
    </location>
</feature>
<protein>
    <recommendedName>
        <fullName evidence="1">Endonuclease/exonuclease/phosphatase domain-containing protein</fullName>
    </recommendedName>
</protein>
<accession>A0A445BG79</accession>
<dbReference type="Pfam" id="PF03372">
    <property type="entry name" value="Exo_endo_phos"/>
    <property type="match status" value="1"/>
</dbReference>
<dbReference type="InterPro" id="IPR005135">
    <property type="entry name" value="Endo/exonuclease/phosphatase"/>
</dbReference>
<keyword evidence="3" id="KW-1185">Reference proteome</keyword>
<dbReference type="SUPFAM" id="SSF56219">
    <property type="entry name" value="DNase I-like"/>
    <property type="match status" value="1"/>
</dbReference>
<dbReference type="AlphaFoldDB" id="A0A445BG79"/>
<reference evidence="2 3" key="1">
    <citation type="submission" date="2019-01" db="EMBL/GenBank/DDBJ databases">
        <title>Sequencing of cultivated peanut Arachis hypogaea provides insights into genome evolution and oil improvement.</title>
        <authorList>
            <person name="Chen X."/>
        </authorList>
    </citation>
    <scope>NUCLEOTIDE SEQUENCE [LARGE SCALE GENOMIC DNA]</scope>
    <source>
        <strain evidence="3">cv. Fuhuasheng</strain>
        <tissue evidence="2">Leaves</tissue>
    </source>
</reference>
<proteinExistence type="predicted"/>
<dbReference type="STRING" id="3818.A0A445BG79"/>
<organism evidence="2 3">
    <name type="scientific">Arachis hypogaea</name>
    <name type="common">Peanut</name>
    <dbReference type="NCBI Taxonomy" id="3818"/>
    <lineage>
        <taxon>Eukaryota</taxon>
        <taxon>Viridiplantae</taxon>
        <taxon>Streptophyta</taxon>
        <taxon>Embryophyta</taxon>
        <taxon>Tracheophyta</taxon>
        <taxon>Spermatophyta</taxon>
        <taxon>Magnoliopsida</taxon>
        <taxon>eudicotyledons</taxon>
        <taxon>Gunneridae</taxon>
        <taxon>Pentapetalae</taxon>
        <taxon>rosids</taxon>
        <taxon>fabids</taxon>
        <taxon>Fabales</taxon>
        <taxon>Fabaceae</taxon>
        <taxon>Papilionoideae</taxon>
        <taxon>50 kb inversion clade</taxon>
        <taxon>dalbergioids sensu lato</taxon>
        <taxon>Dalbergieae</taxon>
        <taxon>Pterocarpus clade</taxon>
        <taxon>Arachis</taxon>
    </lineage>
</organism>
<sequence>MGHSGGIWCLWDAGIWDVVVLDYSNQLVHFQVSCNNSDSWFLSACYGSPQRATRRSLWSNIHSLDDNTSLPWCLLGDFNAILHDHERQGGSSKGFSGACNEFQNCVSDSSLIDLAFIGWPFTWKIGNLVDRLDRGLSNLNWQLKFPEAYLKHLLLLKSDHSPICLKIAADPSPNRGRRPFRFLAAWLSHPNFNELVHQSWHVENSWTEGLLNFKNSLKKWNSNVFGDI</sequence>
<evidence type="ECO:0000313" key="2">
    <source>
        <dbReference type="EMBL" id="RYR37677.1"/>
    </source>
</evidence>
<dbReference type="PANTHER" id="PTHR33710:SF71">
    <property type="entry name" value="ENDONUCLEASE_EXONUCLEASE_PHOSPHATASE DOMAIN-CONTAINING PROTEIN"/>
    <property type="match status" value="1"/>
</dbReference>
<dbReference type="EMBL" id="SDMP01000009">
    <property type="protein sequence ID" value="RYR37677.1"/>
    <property type="molecule type" value="Genomic_DNA"/>
</dbReference>
<name>A0A445BG79_ARAHY</name>
<evidence type="ECO:0000313" key="3">
    <source>
        <dbReference type="Proteomes" id="UP000289738"/>
    </source>
</evidence>
<dbReference type="Gene3D" id="3.60.10.10">
    <property type="entry name" value="Endonuclease/exonuclease/phosphatase"/>
    <property type="match status" value="1"/>
</dbReference>
<dbReference type="GO" id="GO:0003824">
    <property type="term" value="F:catalytic activity"/>
    <property type="evidence" value="ECO:0007669"/>
    <property type="project" value="InterPro"/>
</dbReference>
<dbReference type="PANTHER" id="PTHR33710">
    <property type="entry name" value="BNAC02G09200D PROTEIN"/>
    <property type="match status" value="1"/>
</dbReference>
<dbReference type="Proteomes" id="UP000289738">
    <property type="component" value="Chromosome A09"/>
</dbReference>
<dbReference type="InterPro" id="IPR036691">
    <property type="entry name" value="Endo/exonu/phosph_ase_sf"/>
</dbReference>
<evidence type="ECO:0000259" key="1">
    <source>
        <dbReference type="Pfam" id="PF03372"/>
    </source>
</evidence>
<comment type="caution">
    <text evidence="2">The sequence shown here is derived from an EMBL/GenBank/DDBJ whole genome shotgun (WGS) entry which is preliminary data.</text>
</comment>
<gene>
    <name evidence="2" type="ORF">Ahy_A09g042548</name>
</gene>